<dbReference type="AlphaFoldDB" id="A0A5N5WTG4"/>
<protein>
    <recommendedName>
        <fullName evidence="8">Rhodopsin domain-containing protein</fullName>
    </recommendedName>
</protein>
<evidence type="ECO:0000313" key="10">
    <source>
        <dbReference type="Proteomes" id="UP000326565"/>
    </source>
</evidence>
<feature type="transmembrane region" description="Helical" evidence="7">
    <location>
        <begin position="121"/>
        <end position="151"/>
    </location>
</feature>
<dbReference type="Pfam" id="PF20684">
    <property type="entry name" value="Fung_rhodopsin"/>
    <property type="match status" value="1"/>
</dbReference>
<evidence type="ECO:0000256" key="4">
    <source>
        <dbReference type="ARBA" id="ARBA00023136"/>
    </source>
</evidence>
<evidence type="ECO:0000256" key="3">
    <source>
        <dbReference type="ARBA" id="ARBA00022989"/>
    </source>
</evidence>
<keyword evidence="4 7" id="KW-0472">Membrane</keyword>
<evidence type="ECO:0000256" key="5">
    <source>
        <dbReference type="ARBA" id="ARBA00038359"/>
    </source>
</evidence>
<reference evidence="9 10" key="1">
    <citation type="submission" date="2019-04" db="EMBL/GenBank/DDBJ databases">
        <title>Friends and foes A comparative genomics study of 23 Aspergillus species from section Flavi.</title>
        <authorList>
            <consortium name="DOE Joint Genome Institute"/>
            <person name="Kjaerbolling I."/>
            <person name="Vesth T."/>
            <person name="Frisvad J.C."/>
            <person name="Nybo J.L."/>
            <person name="Theobald S."/>
            <person name="Kildgaard S."/>
            <person name="Isbrandt T."/>
            <person name="Kuo A."/>
            <person name="Sato A."/>
            <person name="Lyhne E.K."/>
            <person name="Kogle M.E."/>
            <person name="Wiebenga A."/>
            <person name="Kun R.S."/>
            <person name="Lubbers R.J."/>
            <person name="Makela M.R."/>
            <person name="Barry K."/>
            <person name="Chovatia M."/>
            <person name="Clum A."/>
            <person name="Daum C."/>
            <person name="Haridas S."/>
            <person name="He G."/>
            <person name="LaButti K."/>
            <person name="Lipzen A."/>
            <person name="Mondo S."/>
            <person name="Riley R."/>
            <person name="Salamov A."/>
            <person name="Simmons B.A."/>
            <person name="Magnuson J.K."/>
            <person name="Henrissat B."/>
            <person name="Mortensen U.H."/>
            <person name="Larsen T.O."/>
            <person name="Devries R.P."/>
            <person name="Grigoriev I.V."/>
            <person name="Machida M."/>
            <person name="Baker S.E."/>
            <person name="Andersen M.R."/>
        </authorList>
    </citation>
    <scope>NUCLEOTIDE SEQUENCE [LARGE SCALE GENOMIC DNA]</scope>
    <source>
        <strain evidence="9 10">CBS 151.66</strain>
    </source>
</reference>
<sequence>MAEDRSLEVRAVAAVFLALATVATALRCYVRLVIVKAFGWDDAIMLLSLGFFGMFSGCMIGGSIYGTGKHLTELTDHQRTTAMEYWFLCDVGYCISSTLCKISVGLFLLRVTVNKSHRIVIYAVTALAVLFGLVFWILLLAQCTPVSYFWMRLSSTNTVSGSCINMTVVIVFLYIFSAVSFIFDLTVGLLPIFLVRNLQMRSGLKVAVAGLLGMACIASVAVLVRMAYVETLRNPDFLYATVGIAVWSNIETGLGIFAGSLATLRPLLRMLRPGTGRSYFVNQASTPPLRTWANSQDRNDALPLSSFHAPEDEQLHTLKGNVRASIPIETGPGMTSSSVGTEDELSDLELVPPRDLDPYQINVRRDFKVTSSGSPV</sequence>
<feature type="transmembrane region" description="Helical" evidence="7">
    <location>
        <begin position="12"/>
        <end position="32"/>
    </location>
</feature>
<dbReference type="Proteomes" id="UP000326565">
    <property type="component" value="Unassembled WGS sequence"/>
</dbReference>
<feature type="transmembrane region" description="Helical" evidence="7">
    <location>
        <begin position="171"/>
        <end position="194"/>
    </location>
</feature>
<evidence type="ECO:0000256" key="2">
    <source>
        <dbReference type="ARBA" id="ARBA00022692"/>
    </source>
</evidence>
<name>A0A5N5WTG4_9EURO</name>
<feature type="domain" description="Rhodopsin" evidence="8">
    <location>
        <begin position="26"/>
        <end position="269"/>
    </location>
</feature>
<comment type="similarity">
    <text evidence="5">Belongs to the SAT4 family.</text>
</comment>
<feature type="region of interest" description="Disordered" evidence="6">
    <location>
        <begin position="326"/>
        <end position="347"/>
    </location>
</feature>
<dbReference type="PANTHER" id="PTHR33048:SF96">
    <property type="entry name" value="INTEGRAL MEMBRANE PROTEIN"/>
    <property type="match status" value="1"/>
</dbReference>
<evidence type="ECO:0000259" key="8">
    <source>
        <dbReference type="Pfam" id="PF20684"/>
    </source>
</evidence>
<dbReference type="InterPro" id="IPR049326">
    <property type="entry name" value="Rhodopsin_dom_fungi"/>
</dbReference>
<dbReference type="InterPro" id="IPR052337">
    <property type="entry name" value="SAT4-like"/>
</dbReference>
<accession>A0A5N5WTG4</accession>
<feature type="transmembrane region" description="Helical" evidence="7">
    <location>
        <begin position="85"/>
        <end position="109"/>
    </location>
</feature>
<feature type="transmembrane region" description="Helical" evidence="7">
    <location>
        <begin position="206"/>
        <end position="228"/>
    </location>
</feature>
<dbReference type="GO" id="GO:0016020">
    <property type="term" value="C:membrane"/>
    <property type="evidence" value="ECO:0007669"/>
    <property type="project" value="UniProtKB-SubCell"/>
</dbReference>
<comment type="subcellular location">
    <subcellularLocation>
        <location evidence="1">Membrane</location>
        <topology evidence="1">Multi-pass membrane protein</topology>
    </subcellularLocation>
</comment>
<evidence type="ECO:0000256" key="7">
    <source>
        <dbReference type="SAM" id="Phobius"/>
    </source>
</evidence>
<keyword evidence="2 7" id="KW-0812">Transmembrane</keyword>
<evidence type="ECO:0000313" key="9">
    <source>
        <dbReference type="EMBL" id="KAB8071017.1"/>
    </source>
</evidence>
<feature type="transmembrane region" description="Helical" evidence="7">
    <location>
        <begin position="44"/>
        <end position="65"/>
    </location>
</feature>
<organism evidence="9 10">
    <name type="scientific">Aspergillus leporis</name>
    <dbReference type="NCBI Taxonomy" id="41062"/>
    <lineage>
        <taxon>Eukaryota</taxon>
        <taxon>Fungi</taxon>
        <taxon>Dikarya</taxon>
        <taxon>Ascomycota</taxon>
        <taxon>Pezizomycotina</taxon>
        <taxon>Eurotiomycetes</taxon>
        <taxon>Eurotiomycetidae</taxon>
        <taxon>Eurotiales</taxon>
        <taxon>Aspergillaceae</taxon>
        <taxon>Aspergillus</taxon>
        <taxon>Aspergillus subgen. Circumdati</taxon>
    </lineage>
</organism>
<keyword evidence="3 7" id="KW-1133">Transmembrane helix</keyword>
<dbReference type="EMBL" id="ML732285">
    <property type="protein sequence ID" value="KAB8071017.1"/>
    <property type="molecule type" value="Genomic_DNA"/>
</dbReference>
<proteinExistence type="inferred from homology"/>
<keyword evidence="10" id="KW-1185">Reference proteome</keyword>
<dbReference type="PANTHER" id="PTHR33048">
    <property type="entry name" value="PTH11-LIKE INTEGRAL MEMBRANE PROTEIN (AFU_ORTHOLOGUE AFUA_5G11245)"/>
    <property type="match status" value="1"/>
</dbReference>
<evidence type="ECO:0000256" key="6">
    <source>
        <dbReference type="SAM" id="MobiDB-lite"/>
    </source>
</evidence>
<feature type="transmembrane region" description="Helical" evidence="7">
    <location>
        <begin position="240"/>
        <end position="264"/>
    </location>
</feature>
<gene>
    <name evidence="9" type="ORF">BDV29DRAFT_197686</name>
</gene>
<evidence type="ECO:0000256" key="1">
    <source>
        <dbReference type="ARBA" id="ARBA00004141"/>
    </source>
</evidence>
<dbReference type="OrthoDB" id="3897607at2759"/>